<keyword evidence="6 10" id="KW-0949">S-adenosyl-L-methionine</keyword>
<evidence type="ECO:0000256" key="9">
    <source>
        <dbReference type="ARBA" id="ARBA00066937"/>
    </source>
</evidence>
<evidence type="ECO:0000256" key="7">
    <source>
        <dbReference type="ARBA" id="ARBA00022694"/>
    </source>
</evidence>
<dbReference type="InterPro" id="IPR016691">
    <property type="entry name" value="TRMT11"/>
</dbReference>
<evidence type="ECO:0000256" key="10">
    <source>
        <dbReference type="PROSITE-ProRule" id="PRU00959"/>
    </source>
</evidence>
<evidence type="ECO:0000256" key="8">
    <source>
        <dbReference type="ARBA" id="ARBA00022884"/>
    </source>
</evidence>
<keyword evidence="3 10" id="KW-0820">tRNA-binding</keyword>
<dbReference type="PANTHER" id="PTHR13370:SF3">
    <property type="entry name" value="TRNA (GUANINE(10)-N2)-METHYLTRANSFERASE HOMOLOG"/>
    <property type="match status" value="1"/>
</dbReference>
<organism evidence="13 14">
    <name type="scientific">Pseudovirgaria hyperparasitica</name>
    <dbReference type="NCBI Taxonomy" id="470096"/>
    <lineage>
        <taxon>Eukaryota</taxon>
        <taxon>Fungi</taxon>
        <taxon>Dikarya</taxon>
        <taxon>Ascomycota</taxon>
        <taxon>Pezizomycotina</taxon>
        <taxon>Dothideomycetes</taxon>
        <taxon>Dothideomycetes incertae sedis</taxon>
        <taxon>Acrospermales</taxon>
        <taxon>Acrospermaceae</taxon>
        <taxon>Pseudovirgaria</taxon>
    </lineage>
</organism>
<dbReference type="InterPro" id="IPR000241">
    <property type="entry name" value="RlmKL-like_Mtase"/>
</dbReference>
<dbReference type="InterPro" id="IPR002052">
    <property type="entry name" value="DNA_methylase_N6_adenine_CS"/>
</dbReference>
<dbReference type="Proteomes" id="UP000799437">
    <property type="component" value="Unassembled WGS sequence"/>
</dbReference>
<evidence type="ECO:0000313" key="13">
    <source>
        <dbReference type="EMBL" id="KAF2761728.1"/>
    </source>
</evidence>
<evidence type="ECO:0000256" key="1">
    <source>
        <dbReference type="ARBA" id="ARBA00004496"/>
    </source>
</evidence>
<comment type="similarity">
    <text evidence="10">Belongs to the class I-like SAM-binding methyltransferase superfamily. TRM11 methyltransferase family.</text>
</comment>
<evidence type="ECO:0000256" key="3">
    <source>
        <dbReference type="ARBA" id="ARBA00022555"/>
    </source>
</evidence>
<dbReference type="OrthoDB" id="296065at2759"/>
<dbReference type="SUPFAM" id="SSF53335">
    <property type="entry name" value="S-adenosyl-L-methionine-dependent methyltransferases"/>
    <property type="match status" value="1"/>
</dbReference>
<dbReference type="PIRSF" id="PIRSF017259">
    <property type="entry name" value="tRNA_mtfrase_TRM11"/>
    <property type="match status" value="1"/>
</dbReference>
<dbReference type="GO" id="GO:0000049">
    <property type="term" value="F:tRNA binding"/>
    <property type="evidence" value="ECO:0007669"/>
    <property type="project" value="UniProtKB-UniRule"/>
</dbReference>
<keyword evidence="8 10" id="KW-0694">RNA-binding</keyword>
<comment type="subcellular location">
    <subcellularLocation>
        <location evidence="1">Cytoplasm</location>
    </subcellularLocation>
</comment>
<dbReference type="GeneID" id="54480659"/>
<evidence type="ECO:0000256" key="6">
    <source>
        <dbReference type="ARBA" id="ARBA00022691"/>
    </source>
</evidence>
<feature type="domain" description="Ribosomal RNA large subunit methyltransferase K/L-like methyltransferase" evidence="11">
    <location>
        <begin position="176"/>
        <end position="298"/>
    </location>
</feature>
<dbReference type="GO" id="GO:0005737">
    <property type="term" value="C:cytoplasm"/>
    <property type="evidence" value="ECO:0007669"/>
    <property type="project" value="UniProtKB-SubCell"/>
</dbReference>
<evidence type="ECO:0000313" key="14">
    <source>
        <dbReference type="Proteomes" id="UP000799437"/>
    </source>
</evidence>
<dbReference type="InterPro" id="IPR059073">
    <property type="entry name" value="TRMT11_N"/>
</dbReference>
<name>A0A6A6WG11_9PEZI</name>
<feature type="domain" description="tRNA (guanine(10)-N(2))-methyltransferase TRMT11 N-terminal" evidence="12">
    <location>
        <begin position="1"/>
        <end position="166"/>
    </location>
</feature>
<keyword evidence="7 10" id="KW-0819">tRNA processing</keyword>
<keyword evidence="4 10" id="KW-0489">Methyltransferase</keyword>
<keyword evidence="5 10" id="KW-0808">Transferase</keyword>
<dbReference type="GO" id="GO:0008033">
    <property type="term" value="P:tRNA processing"/>
    <property type="evidence" value="ECO:0007669"/>
    <property type="project" value="UniProtKB-UniRule"/>
</dbReference>
<dbReference type="PROSITE" id="PS51627">
    <property type="entry name" value="SAM_MT_TRM11"/>
    <property type="match status" value="1"/>
</dbReference>
<dbReference type="InterPro" id="IPR029063">
    <property type="entry name" value="SAM-dependent_MTases_sf"/>
</dbReference>
<dbReference type="RefSeq" id="XP_033604179.1">
    <property type="nucleotide sequence ID" value="XM_033739605.1"/>
</dbReference>
<dbReference type="GO" id="GO:0043527">
    <property type="term" value="C:tRNA methyltransferase complex"/>
    <property type="evidence" value="ECO:0007669"/>
    <property type="project" value="UniProtKB-ARBA"/>
</dbReference>
<dbReference type="Pfam" id="PF25904">
    <property type="entry name" value="Tmrp11_N"/>
    <property type="match status" value="1"/>
</dbReference>
<dbReference type="PANTHER" id="PTHR13370">
    <property type="entry name" value="RNA METHYLASE-RELATED"/>
    <property type="match status" value="1"/>
</dbReference>
<keyword evidence="14" id="KW-1185">Reference proteome</keyword>
<reference evidence="13" key="1">
    <citation type="journal article" date="2020" name="Stud. Mycol.">
        <title>101 Dothideomycetes genomes: a test case for predicting lifestyles and emergence of pathogens.</title>
        <authorList>
            <person name="Haridas S."/>
            <person name="Albert R."/>
            <person name="Binder M."/>
            <person name="Bloem J."/>
            <person name="Labutti K."/>
            <person name="Salamov A."/>
            <person name="Andreopoulos B."/>
            <person name="Baker S."/>
            <person name="Barry K."/>
            <person name="Bills G."/>
            <person name="Bluhm B."/>
            <person name="Cannon C."/>
            <person name="Castanera R."/>
            <person name="Culley D."/>
            <person name="Daum C."/>
            <person name="Ezra D."/>
            <person name="Gonzalez J."/>
            <person name="Henrissat B."/>
            <person name="Kuo A."/>
            <person name="Liang C."/>
            <person name="Lipzen A."/>
            <person name="Lutzoni F."/>
            <person name="Magnuson J."/>
            <person name="Mondo S."/>
            <person name="Nolan M."/>
            <person name="Ohm R."/>
            <person name="Pangilinan J."/>
            <person name="Park H.-J."/>
            <person name="Ramirez L."/>
            <person name="Alfaro M."/>
            <person name="Sun H."/>
            <person name="Tritt A."/>
            <person name="Yoshinaga Y."/>
            <person name="Zwiers L.-H."/>
            <person name="Turgeon B."/>
            <person name="Goodwin S."/>
            <person name="Spatafora J."/>
            <person name="Crous P."/>
            <person name="Grigoriev I."/>
        </authorList>
    </citation>
    <scope>NUCLEOTIDE SEQUENCE</scope>
    <source>
        <strain evidence="13">CBS 121739</strain>
    </source>
</reference>
<accession>A0A6A6WG11</accession>
<gene>
    <name evidence="13" type="ORF">EJ05DRAFT_183149</name>
</gene>
<dbReference type="EC" id="2.1.1.214" evidence="9"/>
<dbReference type="Pfam" id="PF01170">
    <property type="entry name" value="UPF0020"/>
    <property type="match status" value="1"/>
</dbReference>
<evidence type="ECO:0000256" key="5">
    <source>
        <dbReference type="ARBA" id="ARBA00022679"/>
    </source>
</evidence>
<evidence type="ECO:0000256" key="4">
    <source>
        <dbReference type="ARBA" id="ARBA00022603"/>
    </source>
</evidence>
<dbReference type="AlphaFoldDB" id="A0A6A6WG11"/>
<evidence type="ECO:0000259" key="12">
    <source>
        <dbReference type="Pfam" id="PF25904"/>
    </source>
</evidence>
<evidence type="ECO:0000256" key="2">
    <source>
        <dbReference type="ARBA" id="ARBA00022490"/>
    </source>
</evidence>
<protein>
    <recommendedName>
        <fullName evidence="9">tRNA (guanine(10)-N(2))-methyltransferase</fullName>
        <ecNumber evidence="9">2.1.1.214</ecNumber>
    </recommendedName>
</protein>
<proteinExistence type="inferred from homology"/>
<evidence type="ECO:0000259" key="11">
    <source>
        <dbReference type="Pfam" id="PF01170"/>
    </source>
</evidence>
<dbReference type="EMBL" id="ML996566">
    <property type="protein sequence ID" value="KAF2761728.1"/>
    <property type="molecule type" value="Genomic_DNA"/>
</dbReference>
<dbReference type="GO" id="GO:0032259">
    <property type="term" value="P:methylation"/>
    <property type="evidence" value="ECO:0007669"/>
    <property type="project" value="UniProtKB-UniRule"/>
</dbReference>
<dbReference type="GO" id="GO:0160102">
    <property type="term" value="F:tRNA (guanine(10)-N2)-methyltransferase activity"/>
    <property type="evidence" value="ECO:0007669"/>
    <property type="project" value="UniProtKB-EC"/>
</dbReference>
<sequence>MEFLVRLVQVHEAFREAELRALAELTGIHLEILEYRADSPFCVVRLDSVSSARALISRAIIAHGIYELWGHGKNYESLHEDVKSRSAHFWKLYETVSFRFKVESYQGKRSSSEHRQIINSFEYVGFKGPIMMTGADQSFMVFEEYNLTESKPKNLWFGRLVGKSDREAITKYDLKKRNYISTTSMDAELALVTANLALAAPGKIFFDPFMGTGGFPVACAHYGAHVLGSDIDGRSIRGKGGKQSVLGNFQQYHLTSYYVDGWTSDLTNTPLRVRTGQSGRRGTLDGIVCDPPYGVREGLKVLGRRDGRENDGPVVVDGELAHNRDGFIFPKRPYSFDAMLEDICDFAALMLVDGGRLSMWMPTANEDDKHLSIPSHPCLFLVSECIQPFNRWSRRLLTYQRLKGSDTVEWQPKVREGPNGRAHASDLNEFRKKYFEGFREFDYNGQPKQKSRRG</sequence>
<keyword evidence="2" id="KW-0963">Cytoplasm</keyword>
<dbReference type="Gene3D" id="3.40.50.150">
    <property type="entry name" value="Vaccinia Virus protein VP39"/>
    <property type="match status" value="1"/>
</dbReference>
<dbReference type="PROSITE" id="PS00092">
    <property type="entry name" value="N6_MTASE"/>
    <property type="match status" value="1"/>
</dbReference>